<dbReference type="AlphaFoldDB" id="A0A366KE90"/>
<keyword evidence="3" id="KW-0812">Transmembrane</keyword>
<feature type="compositionally biased region" description="Gly residues" evidence="2">
    <location>
        <begin position="163"/>
        <end position="173"/>
    </location>
</feature>
<comment type="caution">
    <text evidence="4">The sequence shown here is derived from an EMBL/GenBank/DDBJ whole genome shotgun (WGS) entry which is preliminary data.</text>
</comment>
<evidence type="ECO:0000313" key="5">
    <source>
        <dbReference type="Proteomes" id="UP000252345"/>
    </source>
</evidence>
<feature type="transmembrane region" description="Helical" evidence="3">
    <location>
        <begin position="28"/>
        <end position="47"/>
    </location>
</feature>
<sequence>MTRASLPGAKRATVPSNGANPKRRKQGAVSLCVCLIIVFIGAVQLVSTFHTYALSLSELNGLKNQQAALVEQKSQLENDIARWNDQAYVTAQARDRLGFVFPGEQAIRVLNPESVTGGRAPSARRTKPVERTQARAPLPWYRELAYSLGKADTPTTPQAKGRSGMGSGDGGHVQGRTDSNGQGSGL</sequence>
<feature type="compositionally biased region" description="Polar residues" evidence="2">
    <location>
        <begin position="176"/>
        <end position="186"/>
    </location>
</feature>
<proteinExistence type="predicted"/>
<evidence type="ECO:0000313" key="4">
    <source>
        <dbReference type="EMBL" id="RBQ00015.1"/>
    </source>
</evidence>
<dbReference type="InterPro" id="IPR007060">
    <property type="entry name" value="FtsL/DivIC"/>
</dbReference>
<dbReference type="OrthoDB" id="5187715at2"/>
<gene>
    <name evidence="4" type="ORF">CRD59_00675</name>
</gene>
<dbReference type="EMBL" id="PDCH01000001">
    <property type="protein sequence ID" value="RBQ00015.1"/>
    <property type="molecule type" value="Genomic_DNA"/>
</dbReference>
<dbReference type="Pfam" id="PF04977">
    <property type="entry name" value="DivIC"/>
    <property type="match status" value="1"/>
</dbReference>
<evidence type="ECO:0000256" key="1">
    <source>
        <dbReference type="SAM" id="Coils"/>
    </source>
</evidence>
<keyword evidence="5" id="KW-1185">Reference proteome</keyword>
<dbReference type="RefSeq" id="WP_113852676.1">
    <property type="nucleotide sequence ID" value="NZ_PDCH01000001.1"/>
</dbReference>
<feature type="coiled-coil region" evidence="1">
    <location>
        <begin position="59"/>
        <end position="86"/>
    </location>
</feature>
<feature type="region of interest" description="Disordered" evidence="2">
    <location>
        <begin position="114"/>
        <end position="134"/>
    </location>
</feature>
<keyword evidence="1" id="KW-0175">Coiled coil</keyword>
<evidence type="ECO:0000256" key="2">
    <source>
        <dbReference type="SAM" id="MobiDB-lite"/>
    </source>
</evidence>
<dbReference type="Proteomes" id="UP000252345">
    <property type="component" value="Unassembled WGS sequence"/>
</dbReference>
<name>A0A366KE90_9BIFI</name>
<organism evidence="4 5">
    <name type="scientific">Bifidobacterium xylocopae</name>
    <dbReference type="NCBI Taxonomy" id="2493119"/>
    <lineage>
        <taxon>Bacteria</taxon>
        <taxon>Bacillati</taxon>
        <taxon>Actinomycetota</taxon>
        <taxon>Actinomycetes</taxon>
        <taxon>Bifidobacteriales</taxon>
        <taxon>Bifidobacteriaceae</taxon>
        <taxon>Bifidobacterium</taxon>
    </lineage>
</organism>
<feature type="region of interest" description="Disordered" evidence="2">
    <location>
        <begin position="1"/>
        <end position="23"/>
    </location>
</feature>
<protein>
    <submittedName>
        <fullName evidence="4">Septum formation initiator</fullName>
    </submittedName>
</protein>
<feature type="region of interest" description="Disordered" evidence="2">
    <location>
        <begin position="148"/>
        <end position="186"/>
    </location>
</feature>
<keyword evidence="3" id="KW-1133">Transmembrane helix</keyword>
<accession>A0A366KE90</accession>
<reference evidence="4 5" key="1">
    <citation type="submission" date="2017-10" db="EMBL/GenBank/DDBJ databases">
        <title>Bifidobacterium xylocopum sp. nov. and Bifidobacterium aemilianum sp. nov., from the carpenter bee (Xylocopa violacea) digestive tract.</title>
        <authorList>
            <person name="Alberoni D."/>
            <person name="Baffoni L."/>
            <person name="Di Gioia D."/>
            <person name="Gaggia F."/>
            <person name="Biavati B."/>
        </authorList>
    </citation>
    <scope>NUCLEOTIDE SEQUENCE [LARGE SCALE GENOMIC DNA]</scope>
    <source>
        <strain evidence="4 5">XV2</strain>
    </source>
</reference>
<evidence type="ECO:0000256" key="3">
    <source>
        <dbReference type="SAM" id="Phobius"/>
    </source>
</evidence>
<keyword evidence="3" id="KW-0472">Membrane</keyword>